<evidence type="ECO:0000313" key="3">
    <source>
        <dbReference type="EMBL" id="MBB6670871.1"/>
    </source>
</evidence>
<sequence>MEEIQEQSRQVMPHGRTTPQRFGAAGDGATDDTEAIQAALNALGSSGGGTLDIGSARYAVGNLNVPATVTIRGELANPEQVHGATVSYYTLPSSFIQRIGTTITLNSGSVFERAVAIREGLSLPAATDEQAAIAIGQFSGTAFIAADTGAAIQDALILGHELAYSSDCPQGGGRTRMNNVKIDAHNGVAIRNEYDIARLHDVHCWPFLTVHAAGVTPASLRRPGTAFSLARVDDWSQLSRCFAYGYTIGFSCDGTSNIRLLECDVDGPDTVPGSRGFSITGEANKTKLIGCTVNSLETALYIDLNAMSKWPEVSTVDCSFAPGVTGVDLVGGFLMSVNDKFYSGTYGYVIGAGAHFAKIMSPYWNNVPQAVTVHPEAEKNVELLLPKSGHNVSNAYANQINGNLSVRSYDQPSVVGTGPCFDLKGNYASSTGMYARLRASLASMNPGREAADLVIAASNGGELVERWKFHHEGHFYPVIDQSATLGGANHRWASVYTVNGAIQASDAAQVADVQEIDEVLLYAFASIRPKQFRMKDAKDAKGSAARWHVGYLAQDLEAAIRSHGADPAKYGLWCKDEVVDETGVGTGVYRQSLRYEQIAVLRDALERHYRASGG</sequence>
<keyword evidence="4" id="KW-1185">Reference proteome</keyword>
<dbReference type="InterPro" id="IPR012334">
    <property type="entry name" value="Pectin_lyas_fold"/>
</dbReference>
<dbReference type="InterPro" id="IPR036388">
    <property type="entry name" value="WH-like_DNA-bd_sf"/>
</dbReference>
<proteinExistence type="predicted"/>
<dbReference type="InterPro" id="IPR030392">
    <property type="entry name" value="S74_ICA"/>
</dbReference>
<evidence type="ECO:0000256" key="1">
    <source>
        <dbReference type="SAM" id="MobiDB-lite"/>
    </source>
</evidence>
<dbReference type="InterPro" id="IPR011050">
    <property type="entry name" value="Pectin_lyase_fold/virulence"/>
</dbReference>
<protein>
    <submittedName>
        <fullName evidence="3">Tail fiber domain-containing protein</fullName>
    </submittedName>
</protein>
<dbReference type="SUPFAM" id="SSF51126">
    <property type="entry name" value="Pectin lyase-like"/>
    <property type="match status" value="1"/>
</dbReference>
<organism evidence="3 4">
    <name type="scientific">Cohnella nanjingensis</name>
    <dbReference type="NCBI Taxonomy" id="1387779"/>
    <lineage>
        <taxon>Bacteria</taxon>
        <taxon>Bacillati</taxon>
        <taxon>Bacillota</taxon>
        <taxon>Bacilli</taxon>
        <taxon>Bacillales</taxon>
        <taxon>Paenibacillaceae</taxon>
        <taxon>Cohnella</taxon>
    </lineage>
</organism>
<accession>A0A7X0VEL7</accession>
<comment type="caution">
    <text evidence="3">The sequence shown here is derived from an EMBL/GenBank/DDBJ whole genome shotgun (WGS) entry which is preliminary data.</text>
</comment>
<dbReference type="RefSeq" id="WP_185142345.1">
    <property type="nucleotide sequence ID" value="NZ_JACJVP010000011.1"/>
</dbReference>
<name>A0A7X0VEL7_9BACL</name>
<evidence type="ECO:0000313" key="4">
    <source>
        <dbReference type="Proteomes" id="UP000547209"/>
    </source>
</evidence>
<evidence type="ECO:0000259" key="2">
    <source>
        <dbReference type="Pfam" id="PF13884"/>
    </source>
</evidence>
<feature type="domain" description="Peptidase S74" evidence="2">
    <location>
        <begin position="505"/>
        <end position="564"/>
    </location>
</feature>
<reference evidence="3 4" key="1">
    <citation type="submission" date="2020-08" db="EMBL/GenBank/DDBJ databases">
        <title>Cohnella phylogeny.</title>
        <authorList>
            <person name="Dunlap C."/>
        </authorList>
    </citation>
    <scope>NUCLEOTIDE SEQUENCE [LARGE SCALE GENOMIC DNA]</scope>
    <source>
        <strain evidence="3 4">DSM 28246</strain>
    </source>
</reference>
<dbReference type="Proteomes" id="UP000547209">
    <property type="component" value="Unassembled WGS sequence"/>
</dbReference>
<dbReference type="AlphaFoldDB" id="A0A7X0VEL7"/>
<dbReference type="CDD" id="cd10144">
    <property type="entry name" value="Peptidase_S74_CIMCD"/>
    <property type="match status" value="1"/>
</dbReference>
<dbReference type="Gene3D" id="2.160.20.10">
    <property type="entry name" value="Single-stranded right-handed beta-helix, Pectin lyase-like"/>
    <property type="match status" value="1"/>
</dbReference>
<feature type="region of interest" description="Disordered" evidence="1">
    <location>
        <begin position="1"/>
        <end position="29"/>
    </location>
</feature>
<dbReference type="Pfam" id="PF13884">
    <property type="entry name" value="Peptidase_S74"/>
    <property type="match status" value="1"/>
</dbReference>
<dbReference type="Gene3D" id="1.10.10.10">
    <property type="entry name" value="Winged helix-like DNA-binding domain superfamily/Winged helix DNA-binding domain"/>
    <property type="match status" value="1"/>
</dbReference>
<dbReference type="EMBL" id="JACJVP010000011">
    <property type="protein sequence ID" value="MBB6670871.1"/>
    <property type="molecule type" value="Genomic_DNA"/>
</dbReference>
<gene>
    <name evidence="3" type="ORF">H7C19_09245</name>
</gene>